<sequence>MTDMWWLTPLLALLGALLGAFVSPWISGIVGERRAERTLVRDARIALERWNATRTGPSNVQYPGMDATLLAEVSNDAHRKFFTEHFAASLNARAALGAVRQLDDRIAKVVDVEDWRIPVESLIDLREGLAKAEMRAMAGLRSRGTALGSQSSAKRSDE</sequence>
<protein>
    <submittedName>
        <fullName evidence="1">Uncharacterized protein</fullName>
    </submittedName>
</protein>
<accession>A0A5B8M8D4</accession>
<evidence type="ECO:0000313" key="2">
    <source>
        <dbReference type="Proteomes" id="UP000320216"/>
    </source>
</evidence>
<dbReference type="KEGG" id="huw:FPZ11_17410"/>
<reference evidence="1 2" key="1">
    <citation type="submission" date="2019-07" db="EMBL/GenBank/DDBJ databases">
        <title>Full genome sequence of Humibacter sp. WJ7-1.</title>
        <authorList>
            <person name="Im W.-T."/>
        </authorList>
    </citation>
    <scope>NUCLEOTIDE SEQUENCE [LARGE SCALE GENOMIC DNA]</scope>
    <source>
        <strain evidence="1 2">WJ7-1</strain>
    </source>
</reference>
<proteinExistence type="predicted"/>
<name>A0A5B8M8D4_9MICO</name>
<organism evidence="1 2">
    <name type="scientific">Humibacter ginsenosidimutans</name>
    <dbReference type="NCBI Taxonomy" id="2599293"/>
    <lineage>
        <taxon>Bacteria</taxon>
        <taxon>Bacillati</taxon>
        <taxon>Actinomycetota</taxon>
        <taxon>Actinomycetes</taxon>
        <taxon>Micrococcales</taxon>
        <taxon>Microbacteriaceae</taxon>
        <taxon>Humibacter</taxon>
    </lineage>
</organism>
<dbReference type="RefSeq" id="WP_146322298.1">
    <property type="nucleotide sequence ID" value="NZ_CP042305.1"/>
</dbReference>
<keyword evidence="2" id="KW-1185">Reference proteome</keyword>
<dbReference type="OrthoDB" id="9991644at2"/>
<evidence type="ECO:0000313" key="1">
    <source>
        <dbReference type="EMBL" id="QDZ16294.1"/>
    </source>
</evidence>
<dbReference type="Proteomes" id="UP000320216">
    <property type="component" value="Chromosome"/>
</dbReference>
<dbReference type="EMBL" id="CP042305">
    <property type="protein sequence ID" value="QDZ16294.1"/>
    <property type="molecule type" value="Genomic_DNA"/>
</dbReference>
<gene>
    <name evidence="1" type="ORF">FPZ11_17410</name>
</gene>
<dbReference type="AlphaFoldDB" id="A0A5B8M8D4"/>